<gene>
    <name evidence="2" type="ORF">GGR96_000162</name>
</gene>
<organism evidence="2 3">
    <name type="scientific">Thalassospira tepidiphila</name>
    <dbReference type="NCBI Taxonomy" id="393657"/>
    <lineage>
        <taxon>Bacteria</taxon>
        <taxon>Pseudomonadati</taxon>
        <taxon>Pseudomonadota</taxon>
        <taxon>Alphaproteobacteria</taxon>
        <taxon>Rhodospirillales</taxon>
        <taxon>Thalassospiraceae</taxon>
        <taxon>Thalassospira</taxon>
    </lineage>
</organism>
<dbReference type="EMBL" id="JAATJD010000001">
    <property type="protein sequence ID" value="NJB73090.1"/>
    <property type="molecule type" value="Genomic_DNA"/>
</dbReference>
<feature type="transmembrane region" description="Helical" evidence="1">
    <location>
        <begin position="143"/>
        <end position="167"/>
    </location>
</feature>
<evidence type="ECO:0000256" key="1">
    <source>
        <dbReference type="SAM" id="Phobius"/>
    </source>
</evidence>
<proteinExistence type="predicted"/>
<keyword evidence="3" id="KW-1185">Reference proteome</keyword>
<protein>
    <submittedName>
        <fullName evidence="2">Uncharacterized protein</fullName>
    </submittedName>
</protein>
<keyword evidence="1" id="KW-0812">Transmembrane</keyword>
<feature type="transmembrane region" description="Helical" evidence="1">
    <location>
        <begin position="106"/>
        <end position="123"/>
    </location>
</feature>
<keyword evidence="1" id="KW-1133">Transmembrane helix</keyword>
<evidence type="ECO:0000313" key="2">
    <source>
        <dbReference type="EMBL" id="NJB73090.1"/>
    </source>
</evidence>
<dbReference type="RefSeq" id="WP_157097707.1">
    <property type="nucleotide sequence ID" value="NZ_BAAAEQ010000001.1"/>
</dbReference>
<evidence type="ECO:0000313" key="3">
    <source>
        <dbReference type="Proteomes" id="UP000556869"/>
    </source>
</evidence>
<keyword evidence="1" id="KW-0472">Membrane</keyword>
<accession>A0ABX0WUW2</accession>
<sequence>MSSLYDRVPLHMRGRVEFTIANGGQAQQTLKARRLEAPCLLGMTMTVDISTGEHRIFKYALYPMLRYRDEGLREMMFQRLNFISYILAFCYVIITTYLSFKNHYDFYYADYMVSFFSNMMVACDNKCSKRMAEYFNRYKKYDVFLRSRVSILSISILSALVFFVGFYEWFSNLLFFSLCLQVRLLLIAWSQGLLRPSW</sequence>
<comment type="caution">
    <text evidence="2">The sequence shown here is derived from an EMBL/GenBank/DDBJ whole genome shotgun (WGS) entry which is preliminary data.</text>
</comment>
<reference evidence="2 3" key="1">
    <citation type="submission" date="2020-03" db="EMBL/GenBank/DDBJ databases">
        <title>Genomic Encyclopedia of Type Strains, Phase IV (KMG-IV): sequencing the most valuable type-strain genomes for metagenomic binning, comparative biology and taxonomic classification.</title>
        <authorList>
            <person name="Goeker M."/>
        </authorList>
    </citation>
    <scope>NUCLEOTIDE SEQUENCE [LARGE SCALE GENOMIC DNA]</scope>
    <source>
        <strain evidence="2 3">DSM 18888</strain>
    </source>
</reference>
<name>A0ABX0WUW2_9PROT</name>
<dbReference type="Proteomes" id="UP000556869">
    <property type="component" value="Unassembled WGS sequence"/>
</dbReference>
<feature type="transmembrane region" description="Helical" evidence="1">
    <location>
        <begin position="82"/>
        <end position="100"/>
    </location>
</feature>